<feature type="transmembrane region" description="Helical" evidence="1">
    <location>
        <begin position="12"/>
        <end position="31"/>
    </location>
</feature>
<accession>A0A1I3H5L5</accession>
<feature type="transmembrane region" description="Helical" evidence="1">
    <location>
        <begin position="320"/>
        <end position="344"/>
    </location>
</feature>
<keyword evidence="1" id="KW-1133">Transmembrane helix</keyword>
<dbReference type="STRING" id="1477437.SAMN05444682_103232"/>
<evidence type="ECO:0000313" key="3">
    <source>
        <dbReference type="EMBL" id="SFI31058.1"/>
    </source>
</evidence>
<dbReference type="Proteomes" id="UP000198670">
    <property type="component" value="Unassembled WGS sequence"/>
</dbReference>
<name>A0A1I3H5L5_9SPHI</name>
<protein>
    <submittedName>
        <fullName evidence="3">Sensor domain CHASE2-containing protein</fullName>
    </submittedName>
</protein>
<dbReference type="EMBL" id="FOQO01000003">
    <property type="protein sequence ID" value="SFI31058.1"/>
    <property type="molecule type" value="Genomic_DNA"/>
</dbReference>
<keyword evidence="1" id="KW-0812">Transmembrane</keyword>
<dbReference type="AlphaFoldDB" id="A0A1I3H5L5"/>
<dbReference type="RefSeq" id="WP_090626025.1">
    <property type="nucleotide sequence ID" value="NZ_FOQO01000003.1"/>
</dbReference>
<dbReference type="InterPro" id="IPR007890">
    <property type="entry name" value="CHASE2"/>
</dbReference>
<reference evidence="3 4" key="1">
    <citation type="submission" date="2016-10" db="EMBL/GenBank/DDBJ databases">
        <authorList>
            <person name="de Groot N.N."/>
        </authorList>
    </citation>
    <scope>NUCLEOTIDE SEQUENCE [LARGE SCALE GENOMIC DNA]</scope>
    <source>
        <strain evidence="3 4">RK1</strain>
    </source>
</reference>
<keyword evidence="4" id="KW-1185">Reference proteome</keyword>
<feature type="transmembrane region" description="Helical" evidence="1">
    <location>
        <begin position="287"/>
        <end position="308"/>
    </location>
</feature>
<keyword evidence="1" id="KW-0472">Membrane</keyword>
<feature type="domain" description="CHASE2" evidence="2">
    <location>
        <begin position="37"/>
        <end position="311"/>
    </location>
</feature>
<gene>
    <name evidence="3" type="ORF">SAMN05444682_103232</name>
</gene>
<organism evidence="3 4">
    <name type="scientific">Parapedobacter indicus</name>
    <dbReference type="NCBI Taxonomy" id="1477437"/>
    <lineage>
        <taxon>Bacteria</taxon>
        <taxon>Pseudomonadati</taxon>
        <taxon>Bacteroidota</taxon>
        <taxon>Sphingobacteriia</taxon>
        <taxon>Sphingobacteriales</taxon>
        <taxon>Sphingobacteriaceae</taxon>
        <taxon>Parapedobacter</taxon>
    </lineage>
</organism>
<evidence type="ECO:0000259" key="2">
    <source>
        <dbReference type="SMART" id="SM01080"/>
    </source>
</evidence>
<sequence>MNNTKRYLLWRDAFFCTCLTGTVALFFYLLFVNVSFLDPFEQAFEDVSFNDLYYSEGFYDQVTSKEVVLVNVKQAGRFEIAQALQQVAEAQPSAIGVDLLFRDLKEPYSDSLLREALSHHRVVAAFYWEDTALVASHPYFRERFAHEGFVNLDQPDGGRVIREFRGVKVNGDTSVSLGVRLARLAGKNAERGALDRLSQSQPIDYRIASQGFLTLDIDDVLQNESLPVLKDAIVIFGYLGTPTGNANDIEDKHFTPMNPSIAGRSTPDMYGVEIHGNVVYMLLHSRFLMGIPNGLVYLTAFFSCLLVVKGGMRLYVRNEFAFDILAKIIQLSLSVILVYFTLLLLKSGIYVRITPVLIWVLLGLEMIGYYEYLVVYLKKRFAWKSYLLD</sequence>
<dbReference type="OrthoDB" id="1403562at2"/>
<dbReference type="Pfam" id="PF05226">
    <property type="entry name" value="CHASE2"/>
    <property type="match status" value="1"/>
</dbReference>
<proteinExistence type="predicted"/>
<feature type="transmembrane region" description="Helical" evidence="1">
    <location>
        <begin position="356"/>
        <end position="377"/>
    </location>
</feature>
<dbReference type="SMART" id="SM01080">
    <property type="entry name" value="CHASE2"/>
    <property type="match status" value="1"/>
</dbReference>
<evidence type="ECO:0000256" key="1">
    <source>
        <dbReference type="SAM" id="Phobius"/>
    </source>
</evidence>
<evidence type="ECO:0000313" key="4">
    <source>
        <dbReference type="Proteomes" id="UP000198670"/>
    </source>
</evidence>